<dbReference type="AlphaFoldDB" id="A0A1B1LR97"/>
<organism evidence="1">
    <name type="scientific">Vibrio parahaemolyticus</name>
    <dbReference type="NCBI Taxonomy" id="670"/>
    <lineage>
        <taxon>Bacteria</taxon>
        <taxon>Pseudomonadati</taxon>
        <taxon>Pseudomonadota</taxon>
        <taxon>Gammaproteobacteria</taxon>
        <taxon>Vibrionales</taxon>
        <taxon>Vibrionaceae</taxon>
        <taxon>Vibrio</taxon>
    </lineage>
</organism>
<proteinExistence type="predicted"/>
<evidence type="ECO:0000313" key="1">
    <source>
        <dbReference type="EMBL" id="ANS55582.1"/>
    </source>
</evidence>
<accession>A0A1B1LR97</accession>
<geneLocation type="plasmid" evidence="1">
    <name>pVPS92-VEB</name>
</geneLocation>
<protein>
    <submittedName>
        <fullName evidence="1">Uncharacterized protein</fullName>
    </submittedName>
</protein>
<keyword evidence="1" id="KW-0614">Plasmid</keyword>
<name>A0A1B1LR97_VIBPH</name>
<dbReference type="EMBL" id="KU356480">
    <property type="protein sequence ID" value="ANS55582.1"/>
    <property type="molecule type" value="Genomic_DNA"/>
</dbReference>
<reference evidence="1" key="1">
    <citation type="journal article" date="2016" name="Antimicrob. Agents Chemother.">
        <title>Genetic Characterization of a blaVEB-2-carrying plasmid in Vibrio parahaemolyticus.</title>
        <authorList>
            <person name="Li R."/>
            <person name="Ye L."/>
            <person name="Zheng Z."/>
            <person name="Chan E.W."/>
            <person name="Chen S."/>
        </authorList>
    </citation>
    <scope>NUCLEOTIDE SEQUENCE</scope>
    <source>
        <strain evidence="1">VPS92</strain>
        <plasmid evidence="1">pVPS92-VEB</plasmid>
    </source>
</reference>
<sequence length="158" mass="17714">MRFAALLNYRNATVRRDFAMSIHASSDDVLNKPLAVYVTDEEKEEALPKGYYKATLWGCAGSPEITVYSNGEHYFSFDSANPAEPLEPSDFVISQIPLFPTPSEEALKYALNQALEFIVNTGNDYKRNHHLSIHHALEAGSLVTEIESLLFNKESDND</sequence>
<dbReference type="RefSeq" id="WP_159373632.1">
    <property type="nucleotide sequence ID" value="NZ_KU356480.1"/>
</dbReference>